<dbReference type="InterPro" id="IPR032465">
    <property type="entry name" value="ACMSD"/>
</dbReference>
<evidence type="ECO:0000313" key="4">
    <source>
        <dbReference type="Proteomes" id="UP000198960"/>
    </source>
</evidence>
<dbReference type="PANTHER" id="PTHR21240:SF28">
    <property type="entry name" value="ISO-OROTATE DECARBOXYLASE (EUROFUNG)"/>
    <property type="match status" value="1"/>
</dbReference>
<dbReference type="GO" id="GO:0016787">
    <property type="term" value="F:hydrolase activity"/>
    <property type="evidence" value="ECO:0007669"/>
    <property type="project" value="UniProtKB-KW"/>
</dbReference>
<evidence type="ECO:0000259" key="2">
    <source>
        <dbReference type="Pfam" id="PF04909"/>
    </source>
</evidence>
<keyword evidence="3" id="KW-0378">Hydrolase</keyword>
<evidence type="ECO:0000313" key="3">
    <source>
        <dbReference type="EMBL" id="SEO82394.1"/>
    </source>
</evidence>
<dbReference type="InterPro" id="IPR032466">
    <property type="entry name" value="Metal_Hydrolase"/>
</dbReference>
<proteinExistence type="predicted"/>
<dbReference type="Pfam" id="PF04909">
    <property type="entry name" value="Amidohydro_2"/>
    <property type="match status" value="1"/>
</dbReference>
<evidence type="ECO:0000256" key="1">
    <source>
        <dbReference type="ARBA" id="ARBA00023239"/>
    </source>
</evidence>
<keyword evidence="1" id="KW-0456">Lyase</keyword>
<keyword evidence="4" id="KW-1185">Reference proteome</keyword>
<name>A0A1H8SVN2_9ACTN</name>
<protein>
    <submittedName>
        <fullName evidence="3">Amidohydrolase</fullName>
    </submittedName>
</protein>
<dbReference type="PANTHER" id="PTHR21240">
    <property type="entry name" value="2-AMINO-3-CARBOXYLMUCONATE-6-SEMIALDEHYDE DECARBOXYLASE"/>
    <property type="match status" value="1"/>
</dbReference>
<sequence length="430" mass="47901">MTQLTQAAPGEELPEFLRDPEPREVHYTVISVDDHLVEPPDMFEGREPARFAGRFPRIMELEPGKTYSRAQSGLPPMAVSTPGRQAWDFDGNLFLQVGLNAVAGYTSFETLSDEPTSFAEMRPGCYDIDARVRDMDIGGIWASLNFPSSITGFAGAVFSRTTDVDLGQAVMRAWNDWMYEEWHGRHPTRVIPMGITWLADPEVGAAEVRRNAARGFTALSFPELPHRLGYPPVHSEHWAPLFRACEETGTALCLHVGSSGMLDLPPDGPRFEKNTTLFPALSLLSAVEWLWSGVPVRYPELSIVLSEGGIGWVPMLLDRLDFMLAHAGSLSDFAQWTHGTPPSEVLRDHFYFCTLDDPSTLAVAVEKLGADRIMVEMDYPHTDSTWPDTQPLLRQRFGENPSLDVEAIRAITHGNAARVFRHPLPPRPLP</sequence>
<dbReference type="InterPro" id="IPR006680">
    <property type="entry name" value="Amidohydro-rel"/>
</dbReference>
<feature type="domain" description="Amidohydrolase-related" evidence="2">
    <location>
        <begin position="160"/>
        <end position="421"/>
    </location>
</feature>
<dbReference type="OrthoDB" id="8673349at2"/>
<dbReference type="EMBL" id="FOEE01000005">
    <property type="protein sequence ID" value="SEO82394.1"/>
    <property type="molecule type" value="Genomic_DNA"/>
</dbReference>
<dbReference type="AlphaFoldDB" id="A0A1H8SVN2"/>
<dbReference type="GO" id="GO:0019748">
    <property type="term" value="P:secondary metabolic process"/>
    <property type="evidence" value="ECO:0007669"/>
    <property type="project" value="TreeGrafter"/>
</dbReference>
<gene>
    <name evidence="3" type="ORF">SAMN05660991_01854</name>
</gene>
<dbReference type="Proteomes" id="UP000198960">
    <property type="component" value="Unassembled WGS sequence"/>
</dbReference>
<reference evidence="4" key="1">
    <citation type="submission" date="2016-10" db="EMBL/GenBank/DDBJ databases">
        <authorList>
            <person name="Varghese N."/>
            <person name="Submissions S."/>
        </authorList>
    </citation>
    <scope>NUCLEOTIDE SEQUENCE [LARGE SCALE GENOMIC DNA]</scope>
    <source>
        <strain evidence="4">DSM 45413</strain>
    </source>
</reference>
<dbReference type="RefSeq" id="WP_091942394.1">
    <property type="nucleotide sequence ID" value="NZ_FOEE01000005.1"/>
</dbReference>
<dbReference type="GO" id="GO:0016831">
    <property type="term" value="F:carboxy-lyase activity"/>
    <property type="evidence" value="ECO:0007669"/>
    <property type="project" value="InterPro"/>
</dbReference>
<accession>A0A1H8SVN2</accession>
<dbReference type="Gene3D" id="3.20.20.140">
    <property type="entry name" value="Metal-dependent hydrolases"/>
    <property type="match status" value="1"/>
</dbReference>
<organism evidence="3 4">
    <name type="scientific">Trujillonella endophytica</name>
    <dbReference type="NCBI Taxonomy" id="673521"/>
    <lineage>
        <taxon>Bacteria</taxon>
        <taxon>Bacillati</taxon>
        <taxon>Actinomycetota</taxon>
        <taxon>Actinomycetes</taxon>
        <taxon>Geodermatophilales</taxon>
        <taxon>Geodermatophilaceae</taxon>
        <taxon>Trujillonella</taxon>
    </lineage>
</organism>
<dbReference type="STRING" id="673521.SAMN05660991_01854"/>
<dbReference type="GO" id="GO:0005737">
    <property type="term" value="C:cytoplasm"/>
    <property type="evidence" value="ECO:0007669"/>
    <property type="project" value="TreeGrafter"/>
</dbReference>
<dbReference type="SUPFAM" id="SSF51556">
    <property type="entry name" value="Metallo-dependent hydrolases"/>
    <property type="match status" value="1"/>
</dbReference>